<name>A0A1N7R8X8_9BACT</name>
<evidence type="ECO:0000256" key="4">
    <source>
        <dbReference type="ARBA" id="ARBA00023163"/>
    </source>
</evidence>
<dbReference type="NCBIfam" id="TIGR02937">
    <property type="entry name" value="sigma70-ECF"/>
    <property type="match status" value="1"/>
</dbReference>
<dbReference type="Gene3D" id="1.10.10.10">
    <property type="entry name" value="Winged helix-like DNA-binding domain superfamily/Winged helix DNA-binding domain"/>
    <property type="match status" value="1"/>
</dbReference>
<proteinExistence type="inferred from homology"/>
<keyword evidence="4" id="KW-0804">Transcription</keyword>
<keyword evidence="3" id="KW-0731">Sigma factor</keyword>
<dbReference type="InterPro" id="IPR039425">
    <property type="entry name" value="RNA_pol_sigma-70-like"/>
</dbReference>
<keyword evidence="7" id="KW-1185">Reference proteome</keyword>
<accession>A0A1N7R8X8</accession>
<evidence type="ECO:0000256" key="1">
    <source>
        <dbReference type="ARBA" id="ARBA00010641"/>
    </source>
</evidence>
<dbReference type="SUPFAM" id="SSF88659">
    <property type="entry name" value="Sigma3 and sigma4 domains of RNA polymerase sigma factors"/>
    <property type="match status" value="1"/>
</dbReference>
<dbReference type="InterPro" id="IPR036388">
    <property type="entry name" value="WH-like_DNA-bd_sf"/>
</dbReference>
<dbReference type="EMBL" id="FTOR01000010">
    <property type="protein sequence ID" value="SIT31499.1"/>
    <property type="molecule type" value="Genomic_DNA"/>
</dbReference>
<dbReference type="GO" id="GO:0006352">
    <property type="term" value="P:DNA-templated transcription initiation"/>
    <property type="evidence" value="ECO:0007669"/>
    <property type="project" value="InterPro"/>
</dbReference>
<protein>
    <submittedName>
        <fullName evidence="6">RNA polymerase sigma factor, sigma-70 family</fullName>
    </submittedName>
</protein>
<dbReference type="SUPFAM" id="SSF88946">
    <property type="entry name" value="Sigma2 domain of RNA polymerase sigma factors"/>
    <property type="match status" value="1"/>
</dbReference>
<evidence type="ECO:0000256" key="2">
    <source>
        <dbReference type="ARBA" id="ARBA00023015"/>
    </source>
</evidence>
<keyword evidence="2" id="KW-0805">Transcription regulation</keyword>
<dbReference type="Proteomes" id="UP000186917">
    <property type="component" value="Unassembled WGS sequence"/>
</dbReference>
<dbReference type="RefSeq" id="WP_076381773.1">
    <property type="nucleotide sequence ID" value="NZ_AP017422.1"/>
</dbReference>
<dbReference type="InterPro" id="IPR013325">
    <property type="entry name" value="RNA_pol_sigma_r2"/>
</dbReference>
<dbReference type="STRING" id="477680.SAMN05421788_110199"/>
<reference evidence="7" key="1">
    <citation type="submission" date="2017-01" db="EMBL/GenBank/DDBJ databases">
        <authorList>
            <person name="Varghese N."/>
            <person name="Submissions S."/>
        </authorList>
    </citation>
    <scope>NUCLEOTIDE SEQUENCE [LARGE SCALE GENOMIC DNA]</scope>
    <source>
        <strain evidence="7">DSM 21054</strain>
    </source>
</reference>
<dbReference type="GO" id="GO:0016987">
    <property type="term" value="F:sigma factor activity"/>
    <property type="evidence" value="ECO:0007669"/>
    <property type="project" value="UniProtKB-KW"/>
</dbReference>
<feature type="domain" description="RNA polymerase sigma-70 region 4" evidence="5">
    <location>
        <begin position="125"/>
        <end position="171"/>
    </location>
</feature>
<evidence type="ECO:0000313" key="6">
    <source>
        <dbReference type="EMBL" id="SIT31499.1"/>
    </source>
</evidence>
<evidence type="ECO:0000259" key="5">
    <source>
        <dbReference type="Pfam" id="PF04545"/>
    </source>
</evidence>
<sequence>MINSVMSPSVFKVGEDVLSFQEVYNQYSKVLYDFVYMKLKDDGVARGIVDSALLNASKFAATSSEHLRKYLFKACRNHIINHIRKEKKHSNHENCYKLTVVDRTENVESVIEKRELWNVVSYEVKQLPEWMREIIFLYYDCGHTLKEIANIKRIPEHNVYQRKYLALRQLKSQLLGK</sequence>
<dbReference type="InterPro" id="IPR013324">
    <property type="entry name" value="RNA_pol_sigma_r3/r4-like"/>
</dbReference>
<dbReference type="InterPro" id="IPR014284">
    <property type="entry name" value="RNA_pol_sigma-70_dom"/>
</dbReference>
<organism evidence="6 7">
    <name type="scientific">Filimonas lacunae</name>
    <dbReference type="NCBI Taxonomy" id="477680"/>
    <lineage>
        <taxon>Bacteria</taxon>
        <taxon>Pseudomonadati</taxon>
        <taxon>Bacteroidota</taxon>
        <taxon>Chitinophagia</taxon>
        <taxon>Chitinophagales</taxon>
        <taxon>Chitinophagaceae</taxon>
        <taxon>Filimonas</taxon>
    </lineage>
</organism>
<comment type="similarity">
    <text evidence="1">Belongs to the sigma-70 factor family. ECF subfamily.</text>
</comment>
<dbReference type="InterPro" id="IPR007630">
    <property type="entry name" value="RNA_pol_sigma70_r4"/>
</dbReference>
<dbReference type="Pfam" id="PF04545">
    <property type="entry name" value="Sigma70_r4"/>
    <property type="match status" value="1"/>
</dbReference>
<evidence type="ECO:0000313" key="7">
    <source>
        <dbReference type="Proteomes" id="UP000186917"/>
    </source>
</evidence>
<gene>
    <name evidence="6" type="ORF">SAMN05421788_110199</name>
</gene>
<dbReference type="AlphaFoldDB" id="A0A1N7R8X8"/>
<dbReference type="Gene3D" id="1.10.1740.10">
    <property type="match status" value="1"/>
</dbReference>
<dbReference type="PANTHER" id="PTHR43133:SF46">
    <property type="entry name" value="RNA POLYMERASE SIGMA-70 FACTOR ECF SUBFAMILY"/>
    <property type="match status" value="1"/>
</dbReference>
<dbReference type="OrthoDB" id="1100095at2"/>
<dbReference type="PANTHER" id="PTHR43133">
    <property type="entry name" value="RNA POLYMERASE ECF-TYPE SIGMA FACTO"/>
    <property type="match status" value="1"/>
</dbReference>
<evidence type="ECO:0000256" key="3">
    <source>
        <dbReference type="ARBA" id="ARBA00023082"/>
    </source>
</evidence>